<comment type="caution">
    <text evidence="1">The sequence shown here is derived from an EMBL/GenBank/DDBJ whole genome shotgun (WGS) entry which is preliminary data.</text>
</comment>
<proteinExistence type="predicted"/>
<evidence type="ECO:0000313" key="2">
    <source>
        <dbReference type="Proteomes" id="UP001081438"/>
    </source>
</evidence>
<dbReference type="Proteomes" id="UP001081438">
    <property type="component" value="Unassembled WGS sequence"/>
</dbReference>
<name>A0A9Q4D7J1_9STAP</name>
<evidence type="ECO:0000313" key="1">
    <source>
        <dbReference type="EMBL" id="MCY1593901.1"/>
    </source>
</evidence>
<sequence length="206" mass="24095">MARTRKKRNKTLNKKTHIYCEGFTEKHYFNMIKNKHRKANLTIELDALGKGHKALVDKAISKEKTNKSDTVVVVFDYDNNPTEDIVRALKLAKDHGYYVFYNNFSFELWLLLHFQQVTPFTPIESGQLNQKLARYCNVDEWSEYKNAKFKEVEDVFKYNLEDAITNASKLNYADVSKSLEPHLITLNPYTNIHHDIKTIFNITGDL</sequence>
<organism evidence="1 2">
    <name type="scientific">Staphylococcus pettenkoferi</name>
    <dbReference type="NCBI Taxonomy" id="170573"/>
    <lineage>
        <taxon>Bacteria</taxon>
        <taxon>Bacillati</taxon>
        <taxon>Bacillota</taxon>
        <taxon>Bacilli</taxon>
        <taxon>Bacillales</taxon>
        <taxon>Staphylococcaceae</taxon>
        <taxon>Staphylococcus</taxon>
    </lineage>
</organism>
<dbReference type="InterPro" id="IPR025591">
    <property type="entry name" value="RloB"/>
</dbReference>
<dbReference type="AlphaFoldDB" id="A0A9Q4D7J1"/>
<reference evidence="1" key="1">
    <citation type="journal article" date="2022" name="Int. J. Mol. Sci.">
        <title>Phenotypic and genotypic virulence characterisation of Staphylococcus pettenkoferi strains isolated from human bloodstream and diabetic foot infections.</title>
        <authorList>
            <person name="Magnan C."/>
        </authorList>
    </citation>
    <scope>NUCLEOTIDE SEQUENCE</scope>
    <source>
        <strain evidence="1">NSP020P</strain>
    </source>
</reference>
<dbReference type="RefSeq" id="WP_268210693.1">
    <property type="nucleotide sequence ID" value="NZ_JANSKK010000005.1"/>
</dbReference>
<dbReference type="Pfam" id="PF13707">
    <property type="entry name" value="RloB"/>
    <property type="match status" value="1"/>
</dbReference>
<protein>
    <submittedName>
        <fullName evidence="1">RloB family protein</fullName>
    </submittedName>
</protein>
<dbReference type="EMBL" id="JANSKX010000004">
    <property type="protein sequence ID" value="MCY1593901.1"/>
    <property type="molecule type" value="Genomic_DNA"/>
</dbReference>
<accession>A0A9Q4D7J1</accession>
<gene>
    <name evidence="1" type="ORF">NW112_01445</name>
</gene>